<dbReference type="GO" id="GO:0009307">
    <property type="term" value="P:DNA restriction-modification system"/>
    <property type="evidence" value="ECO:0007669"/>
    <property type="project" value="InterPro"/>
</dbReference>
<dbReference type="PROSITE" id="PS00092">
    <property type="entry name" value="N6_MTASE"/>
    <property type="match status" value="1"/>
</dbReference>
<dbReference type="EMBL" id="MFMW01000015">
    <property type="protein sequence ID" value="OGG87368.1"/>
    <property type="molecule type" value="Genomic_DNA"/>
</dbReference>
<accession>A0A1F6FNE0</accession>
<evidence type="ECO:0000313" key="6">
    <source>
        <dbReference type="EMBL" id="OGG87368.1"/>
    </source>
</evidence>
<dbReference type="PANTHER" id="PTHR13370:SF3">
    <property type="entry name" value="TRNA (GUANINE(10)-N2)-METHYLTRANSFERASE HOMOLOG"/>
    <property type="match status" value="1"/>
</dbReference>
<feature type="domain" description="DNA methylase N-4/N-6" evidence="4">
    <location>
        <begin position="25"/>
        <end position="309"/>
    </location>
</feature>
<evidence type="ECO:0008006" key="8">
    <source>
        <dbReference type="Google" id="ProtNLM"/>
    </source>
</evidence>
<dbReference type="InterPro" id="IPR007560">
    <property type="entry name" value="Restrct_endonuc_IV_Mrr"/>
</dbReference>
<evidence type="ECO:0000256" key="3">
    <source>
        <dbReference type="ARBA" id="ARBA00022679"/>
    </source>
</evidence>
<dbReference type="GO" id="GO:0005737">
    <property type="term" value="C:cytoplasm"/>
    <property type="evidence" value="ECO:0007669"/>
    <property type="project" value="TreeGrafter"/>
</dbReference>
<dbReference type="STRING" id="1798561.A3B87_01360"/>
<evidence type="ECO:0000313" key="7">
    <source>
        <dbReference type="Proteomes" id="UP000179136"/>
    </source>
</evidence>
<evidence type="ECO:0000259" key="4">
    <source>
        <dbReference type="Pfam" id="PF01555"/>
    </source>
</evidence>
<dbReference type="InterPro" id="IPR002941">
    <property type="entry name" value="DNA_methylase_N4/N6"/>
</dbReference>
<dbReference type="AlphaFoldDB" id="A0A1F6FNE0"/>
<evidence type="ECO:0000256" key="1">
    <source>
        <dbReference type="ARBA" id="ARBA00006594"/>
    </source>
</evidence>
<proteinExistence type="inferred from homology"/>
<reference evidence="6 7" key="1">
    <citation type="journal article" date="2016" name="Nat. Commun.">
        <title>Thousands of microbial genomes shed light on interconnected biogeochemical processes in an aquifer system.</title>
        <authorList>
            <person name="Anantharaman K."/>
            <person name="Brown C.T."/>
            <person name="Hug L.A."/>
            <person name="Sharon I."/>
            <person name="Castelle C.J."/>
            <person name="Probst A.J."/>
            <person name="Thomas B.C."/>
            <person name="Singh A."/>
            <person name="Wilkins M.J."/>
            <person name="Karaoz U."/>
            <person name="Brodie E.L."/>
            <person name="Williams K.H."/>
            <person name="Hubbard S.S."/>
            <person name="Banfield J.F."/>
        </authorList>
    </citation>
    <scope>NUCLEOTIDE SEQUENCE [LARGE SCALE GENOMIC DNA]</scope>
</reference>
<dbReference type="GO" id="GO:0032259">
    <property type="term" value="P:methylation"/>
    <property type="evidence" value="ECO:0007669"/>
    <property type="project" value="UniProtKB-KW"/>
</dbReference>
<evidence type="ECO:0000259" key="5">
    <source>
        <dbReference type="Pfam" id="PF04471"/>
    </source>
</evidence>
<evidence type="ECO:0000256" key="2">
    <source>
        <dbReference type="ARBA" id="ARBA00022603"/>
    </source>
</evidence>
<dbReference type="SUPFAM" id="SSF53335">
    <property type="entry name" value="S-adenosyl-L-methionine-dependent methyltransferases"/>
    <property type="match status" value="1"/>
</dbReference>
<organism evidence="6 7">
    <name type="scientific">Candidatus Kuenenbacteria bacterium RIFCSPHIGHO2_02_FULL_39_13</name>
    <dbReference type="NCBI Taxonomy" id="1798561"/>
    <lineage>
        <taxon>Bacteria</taxon>
        <taxon>Candidatus Kueneniibacteriota</taxon>
    </lineage>
</organism>
<keyword evidence="3" id="KW-0808">Transferase</keyword>
<dbReference type="InterPro" id="IPR011856">
    <property type="entry name" value="tRNA_endonuc-like_dom_sf"/>
</dbReference>
<name>A0A1F6FNE0_9BACT</name>
<dbReference type="PRINTS" id="PR00508">
    <property type="entry name" value="S21N4MTFRASE"/>
</dbReference>
<dbReference type="Pfam" id="PF04471">
    <property type="entry name" value="Mrr_cat"/>
    <property type="match status" value="1"/>
</dbReference>
<keyword evidence="2" id="KW-0489">Methyltransferase</keyword>
<dbReference type="GO" id="GO:0008170">
    <property type="term" value="F:N-methyltransferase activity"/>
    <property type="evidence" value="ECO:0007669"/>
    <property type="project" value="InterPro"/>
</dbReference>
<dbReference type="InterPro" id="IPR029063">
    <property type="entry name" value="SAM-dependent_MTases_sf"/>
</dbReference>
<dbReference type="Proteomes" id="UP000179136">
    <property type="component" value="Unassembled WGS sequence"/>
</dbReference>
<dbReference type="GO" id="GO:0003677">
    <property type="term" value="F:DNA binding"/>
    <property type="evidence" value="ECO:0007669"/>
    <property type="project" value="InterPro"/>
</dbReference>
<sequence>MNNRTLYFGDNLEILRKKIPDKSFDLIYLDPPFNSNRNYNVLFKEGLQDSPAQIQVFEDSWHWTRESKAIFDHLVTKTNESISNLMLAWEKIIGHNDMLAYLTMMTVRLIELHRVLKDTGSLYLHCDPTASHYLKIALDAIFGNKNFLNEIIWHKNSGGIGRTSFSKRHDTILLYTKTQNYFYDGKAIGDLREQNEGTFGGYFGVDEDGRKYREVRKAGKIYKYYMDEPRNPDDVWEIPQIPERDKTERLGYPTQKPLALLERIILASSKEGDWILDPFCGCGTTVAAAEKLGRNWVGIDITTLAISLIKRRLKDHFSLGTKQIHTDGLPSDLSGARELFKKDPFEFEYWALDLINAMPAQSKSQENMRGADKGVDGVVTFIKNVCANGKKNSNGNGNYEYGKAIVQVKGGGVQRNQIAALKGDIEREKAEAGIFITLEEPTKPMIKEAIDGGTFSTPITNGIEFPKVQILTIKELLAGKTPKLPQGLIKNYHKEAKKVEYKKRKNVSDILMLF</sequence>
<dbReference type="Gene3D" id="3.40.50.150">
    <property type="entry name" value="Vaccinia Virus protein VP39"/>
    <property type="match status" value="1"/>
</dbReference>
<gene>
    <name evidence="6" type="ORF">A3B87_01360</name>
</gene>
<dbReference type="GO" id="GO:0004519">
    <property type="term" value="F:endonuclease activity"/>
    <property type="evidence" value="ECO:0007669"/>
    <property type="project" value="InterPro"/>
</dbReference>
<dbReference type="InterPro" id="IPR002052">
    <property type="entry name" value="DNA_methylase_N6_adenine_CS"/>
</dbReference>
<feature type="domain" description="Restriction endonuclease type IV Mrr" evidence="5">
    <location>
        <begin position="343"/>
        <end position="449"/>
    </location>
</feature>
<dbReference type="Gene3D" id="3.40.1350.10">
    <property type="match status" value="1"/>
</dbReference>
<comment type="similarity">
    <text evidence="1">Belongs to the N(4)/N(6)-methyltransferase family.</text>
</comment>
<dbReference type="Pfam" id="PF01555">
    <property type="entry name" value="N6_N4_Mtase"/>
    <property type="match status" value="1"/>
</dbReference>
<protein>
    <recommendedName>
        <fullName evidence="8">DNA methylase</fullName>
    </recommendedName>
</protein>
<dbReference type="InterPro" id="IPR001091">
    <property type="entry name" value="RM_Methyltransferase"/>
</dbReference>
<dbReference type="PANTHER" id="PTHR13370">
    <property type="entry name" value="RNA METHYLASE-RELATED"/>
    <property type="match status" value="1"/>
</dbReference>
<comment type="caution">
    <text evidence="6">The sequence shown here is derived from an EMBL/GenBank/DDBJ whole genome shotgun (WGS) entry which is preliminary data.</text>
</comment>